<dbReference type="InterPro" id="IPR003599">
    <property type="entry name" value="Ig_sub"/>
</dbReference>
<feature type="domain" description="Ig-like" evidence="4">
    <location>
        <begin position="363"/>
        <end position="452"/>
    </location>
</feature>
<sequence>PGVTGTEEQTEGQRSTLECSTPYVCPWGDITLHWEGYDPRVSEVSGRVQLDTSEVGRQVNLTSSFSWKDHSKKLLCEVSDGSRRASTEVVLRVRHAPKDTQVSLSPSSGNIGVGDTVTLSCEVGSSHPPVSGYRWHKDGVAVGTERVLTLQGVRREDHGRYRCEAQNALGAGVSPPVTLRVFSAEISASPAAEVREGTATTLSCDVPGREGHAEELTYAWYKNGAWLKEGPAHTLLFPAVAAGDAGYYSCQVTNSQGSDTAQAISLSVTYPPRIPTLTLFRETQGGRLAIVHCTVDSHPPATLAIDRDGAVLATSGAQVALRQRLGVTTSRNSLRLEIRDAGPQDSGKYSCTASNVHGNASATKVLVTRAAELLIQPSAEVPEGTAVTLTCVGTGDAAEEPLYTWYRNGRRLQESSFPTLQFPSVRGDDAGAFQCQVQRRNGSDMSEAVPLRVLYPPRQPALSSFLQSRGGRLGVIQCSVESDPESNLTLRSADDVIACTQGCPQATNPRVHVTRSYNSLKVEIRDVVVEDEGIYTCQAGNSQGSASATVDFKA</sequence>
<accession>A0A7L4KPV2</accession>
<keyword evidence="2" id="KW-0472">Membrane</keyword>
<dbReference type="GO" id="GO:0005770">
    <property type="term" value="C:late endosome"/>
    <property type="evidence" value="ECO:0007669"/>
    <property type="project" value="TreeGrafter"/>
</dbReference>
<feature type="domain" description="Ig-like" evidence="4">
    <location>
        <begin position="97"/>
        <end position="174"/>
    </location>
</feature>
<evidence type="ECO:0000313" key="5">
    <source>
        <dbReference type="EMBL" id="NXY54145.1"/>
    </source>
</evidence>
<dbReference type="SUPFAM" id="SSF48726">
    <property type="entry name" value="Immunoglobulin"/>
    <property type="match status" value="6"/>
</dbReference>
<dbReference type="SMART" id="SM00409">
    <property type="entry name" value="IG"/>
    <property type="match status" value="5"/>
</dbReference>
<proteinExistence type="predicted"/>
<evidence type="ECO:0000256" key="1">
    <source>
        <dbReference type="ARBA" id="ARBA00004167"/>
    </source>
</evidence>
<reference evidence="5 6" key="1">
    <citation type="submission" date="2019-09" db="EMBL/GenBank/DDBJ databases">
        <title>Bird 10,000 Genomes (B10K) Project - Family phase.</title>
        <authorList>
            <person name="Zhang G."/>
        </authorList>
    </citation>
    <scope>NUCLEOTIDE SEQUENCE [LARGE SCALE GENOMIC DNA]</scope>
    <source>
        <strain evidence="5">B10K-OTA-212792</strain>
        <tissue evidence="5">Blood</tissue>
    </source>
</reference>
<protein>
    <submittedName>
        <fullName evidence="5">SN protein</fullName>
    </submittedName>
</protein>
<feature type="non-terminal residue" evidence="5">
    <location>
        <position position="1"/>
    </location>
</feature>
<organism evidence="5 6">
    <name type="scientific">Callaeas wilsoni</name>
    <name type="common">North Island kokako</name>
    <dbReference type="NCBI Taxonomy" id="1347786"/>
    <lineage>
        <taxon>Eukaryota</taxon>
        <taxon>Metazoa</taxon>
        <taxon>Chordata</taxon>
        <taxon>Craniata</taxon>
        <taxon>Vertebrata</taxon>
        <taxon>Euteleostomi</taxon>
        <taxon>Archelosauria</taxon>
        <taxon>Archosauria</taxon>
        <taxon>Dinosauria</taxon>
        <taxon>Saurischia</taxon>
        <taxon>Theropoda</taxon>
        <taxon>Coelurosauria</taxon>
        <taxon>Aves</taxon>
        <taxon>Neognathae</taxon>
        <taxon>Neoaves</taxon>
        <taxon>Telluraves</taxon>
        <taxon>Australaves</taxon>
        <taxon>Passeriformes</taxon>
        <taxon>Corvoidea</taxon>
        <taxon>Callaeidae</taxon>
        <taxon>Callaeas</taxon>
    </lineage>
</organism>
<evidence type="ECO:0000256" key="2">
    <source>
        <dbReference type="ARBA" id="ARBA00023136"/>
    </source>
</evidence>
<dbReference type="InterPro" id="IPR013162">
    <property type="entry name" value="CD80_C2-set"/>
</dbReference>
<dbReference type="PANTHER" id="PTHR47243">
    <property type="entry name" value="SIALOADHESIN"/>
    <property type="match status" value="1"/>
</dbReference>
<dbReference type="Pfam" id="PF13927">
    <property type="entry name" value="Ig_3"/>
    <property type="match status" value="1"/>
</dbReference>
<keyword evidence="3" id="KW-1015">Disulfide bond</keyword>
<dbReference type="EMBL" id="VWPU01002637">
    <property type="protein sequence ID" value="NXY54145.1"/>
    <property type="molecule type" value="Genomic_DNA"/>
</dbReference>
<dbReference type="GO" id="GO:0005886">
    <property type="term" value="C:plasma membrane"/>
    <property type="evidence" value="ECO:0007669"/>
    <property type="project" value="TreeGrafter"/>
</dbReference>
<feature type="non-terminal residue" evidence="5">
    <location>
        <position position="554"/>
    </location>
</feature>
<dbReference type="InterPro" id="IPR007110">
    <property type="entry name" value="Ig-like_dom"/>
</dbReference>
<feature type="domain" description="Ig-like" evidence="4">
    <location>
        <begin position="175"/>
        <end position="269"/>
    </location>
</feature>
<feature type="domain" description="Ig-like" evidence="4">
    <location>
        <begin position="460"/>
        <end position="551"/>
    </location>
</feature>
<comment type="subcellular location">
    <subcellularLocation>
        <location evidence="1">Membrane</location>
        <topology evidence="1">Single-pass membrane protein</topology>
    </subcellularLocation>
</comment>
<name>A0A7L4KPV2_9CORV</name>
<dbReference type="Pfam" id="PF08205">
    <property type="entry name" value="C2-set_2"/>
    <property type="match status" value="1"/>
</dbReference>
<dbReference type="InterPro" id="IPR013098">
    <property type="entry name" value="Ig_I-set"/>
</dbReference>
<dbReference type="InterPro" id="IPR036179">
    <property type="entry name" value="Ig-like_dom_sf"/>
</dbReference>
<dbReference type="FunFam" id="2.60.40.10:FF:000921">
    <property type="entry name" value="sialoadhesin isoform X1"/>
    <property type="match status" value="1"/>
</dbReference>
<comment type="caution">
    <text evidence="5">The sequence shown here is derived from an EMBL/GenBank/DDBJ whole genome shotgun (WGS) entry which is preliminary data.</text>
</comment>
<evidence type="ECO:0000259" key="4">
    <source>
        <dbReference type="PROSITE" id="PS50835"/>
    </source>
</evidence>
<dbReference type="SMART" id="SM00408">
    <property type="entry name" value="IGc2"/>
    <property type="match status" value="5"/>
</dbReference>
<dbReference type="InterPro" id="IPR013783">
    <property type="entry name" value="Ig-like_fold"/>
</dbReference>
<dbReference type="Pfam" id="PF13895">
    <property type="entry name" value="Ig_2"/>
    <property type="match status" value="3"/>
</dbReference>
<dbReference type="GO" id="GO:0046790">
    <property type="term" value="F:virion binding"/>
    <property type="evidence" value="ECO:0007669"/>
    <property type="project" value="TreeGrafter"/>
</dbReference>
<gene>
    <name evidence="5" type="primary">Siglec1_0</name>
    <name evidence="5" type="ORF">CALWIL_R00815</name>
</gene>
<dbReference type="Pfam" id="PF07679">
    <property type="entry name" value="I-set"/>
    <property type="match status" value="1"/>
</dbReference>
<dbReference type="PANTHER" id="PTHR47243:SF1">
    <property type="entry name" value="SIALOADHESIN"/>
    <property type="match status" value="1"/>
</dbReference>
<evidence type="ECO:0000313" key="6">
    <source>
        <dbReference type="Proteomes" id="UP000576729"/>
    </source>
</evidence>
<dbReference type="InterPro" id="IPR003598">
    <property type="entry name" value="Ig_sub2"/>
</dbReference>
<dbReference type="Gene3D" id="2.60.40.10">
    <property type="entry name" value="Immunoglobulins"/>
    <property type="match status" value="6"/>
</dbReference>
<evidence type="ECO:0000256" key="3">
    <source>
        <dbReference type="ARBA" id="ARBA00023157"/>
    </source>
</evidence>
<dbReference type="Proteomes" id="UP000576729">
    <property type="component" value="Unassembled WGS sequence"/>
</dbReference>
<dbReference type="AlphaFoldDB" id="A0A7L4KPV2"/>
<dbReference type="PROSITE" id="PS50835">
    <property type="entry name" value="IG_LIKE"/>
    <property type="match status" value="5"/>
</dbReference>
<dbReference type="GO" id="GO:0005769">
    <property type="term" value="C:early endosome"/>
    <property type="evidence" value="ECO:0007669"/>
    <property type="project" value="TreeGrafter"/>
</dbReference>
<feature type="domain" description="Ig-like" evidence="4">
    <location>
        <begin position="275"/>
        <end position="355"/>
    </location>
</feature>
<dbReference type="GO" id="GO:0075512">
    <property type="term" value="P:clathrin-dependent endocytosis of virus by host cell"/>
    <property type="evidence" value="ECO:0007669"/>
    <property type="project" value="TreeGrafter"/>
</dbReference>
<keyword evidence="6" id="KW-1185">Reference proteome</keyword>